<dbReference type="AlphaFoldDB" id="R4KK45"/>
<dbReference type="HOGENOM" id="CLU_000022_59_10_9"/>
<dbReference type="Gene3D" id="3.40.50.12780">
    <property type="entry name" value="N-terminal domain of ligase-like"/>
    <property type="match status" value="1"/>
</dbReference>
<dbReference type="OrthoDB" id="9778383at2"/>
<comment type="similarity">
    <text evidence="1">Belongs to the ATP-dependent AMP-binding enzyme family.</text>
</comment>
<evidence type="ECO:0000259" key="3">
    <source>
        <dbReference type="Pfam" id="PF00501"/>
    </source>
</evidence>
<dbReference type="InterPro" id="IPR025110">
    <property type="entry name" value="AMP-bd_C"/>
</dbReference>
<protein>
    <submittedName>
        <fullName evidence="5">Acyl-CoA synthetase (AMP-forming)/AMP-acid ligase II</fullName>
    </submittedName>
</protein>
<gene>
    <name evidence="5" type="ORF">Desgi_1427</name>
</gene>
<dbReference type="STRING" id="767817.Desgi_1427"/>
<dbReference type="KEGG" id="dgi:Desgi_1427"/>
<dbReference type="InterPro" id="IPR020845">
    <property type="entry name" value="AMP-binding_CS"/>
</dbReference>
<dbReference type="Proteomes" id="UP000013520">
    <property type="component" value="Chromosome"/>
</dbReference>
<dbReference type="GO" id="GO:0006631">
    <property type="term" value="P:fatty acid metabolic process"/>
    <property type="evidence" value="ECO:0007669"/>
    <property type="project" value="TreeGrafter"/>
</dbReference>
<evidence type="ECO:0000256" key="2">
    <source>
        <dbReference type="ARBA" id="ARBA00022598"/>
    </source>
</evidence>
<dbReference type="InterPro" id="IPR045851">
    <property type="entry name" value="AMP-bd_C_sf"/>
</dbReference>
<dbReference type="Pfam" id="PF13193">
    <property type="entry name" value="AMP-binding_C"/>
    <property type="match status" value="1"/>
</dbReference>
<dbReference type="Pfam" id="PF00501">
    <property type="entry name" value="AMP-binding"/>
    <property type="match status" value="1"/>
</dbReference>
<dbReference type="Gene3D" id="3.30.300.30">
    <property type="match status" value="1"/>
</dbReference>
<evidence type="ECO:0000313" key="6">
    <source>
        <dbReference type="Proteomes" id="UP000013520"/>
    </source>
</evidence>
<name>R4KK45_9FIRM</name>
<keyword evidence="2 5" id="KW-0436">Ligase</keyword>
<evidence type="ECO:0000313" key="5">
    <source>
        <dbReference type="EMBL" id="AGL00925.1"/>
    </source>
</evidence>
<feature type="domain" description="AMP-dependent synthetase/ligase" evidence="3">
    <location>
        <begin position="15"/>
        <end position="381"/>
    </location>
</feature>
<evidence type="ECO:0000259" key="4">
    <source>
        <dbReference type="Pfam" id="PF13193"/>
    </source>
</evidence>
<reference evidence="5 6" key="1">
    <citation type="submission" date="2012-01" db="EMBL/GenBank/DDBJ databases">
        <title>Complete sequence of Desulfotomaculum gibsoniae DSM 7213.</title>
        <authorList>
            <consortium name="US DOE Joint Genome Institute"/>
            <person name="Lucas S."/>
            <person name="Han J."/>
            <person name="Lapidus A."/>
            <person name="Cheng J.-F."/>
            <person name="Goodwin L."/>
            <person name="Pitluck S."/>
            <person name="Peters L."/>
            <person name="Ovchinnikova G."/>
            <person name="Teshima H."/>
            <person name="Detter J.C."/>
            <person name="Han C."/>
            <person name="Tapia R."/>
            <person name="Land M."/>
            <person name="Hauser L."/>
            <person name="Kyrpides N."/>
            <person name="Ivanova N."/>
            <person name="Pagani I."/>
            <person name="Parshina S."/>
            <person name="Plugge C."/>
            <person name="Muyzer G."/>
            <person name="Kuever J."/>
            <person name="Ivanova A."/>
            <person name="Nazina T."/>
            <person name="Klenk H.-P."/>
            <person name="Brambilla E."/>
            <person name="Spring S."/>
            <person name="Stams A.F."/>
            <person name="Woyke T."/>
        </authorList>
    </citation>
    <scope>NUCLEOTIDE SEQUENCE [LARGE SCALE GENOMIC DNA]</scope>
    <source>
        <strain evidence="5 6">DSM 7213</strain>
    </source>
</reference>
<dbReference type="InterPro" id="IPR042099">
    <property type="entry name" value="ANL_N_sf"/>
</dbReference>
<dbReference type="GO" id="GO:0031956">
    <property type="term" value="F:medium-chain fatty acid-CoA ligase activity"/>
    <property type="evidence" value="ECO:0007669"/>
    <property type="project" value="TreeGrafter"/>
</dbReference>
<keyword evidence="6" id="KW-1185">Reference proteome</keyword>
<dbReference type="EMBL" id="CP003273">
    <property type="protein sequence ID" value="AGL00925.1"/>
    <property type="molecule type" value="Genomic_DNA"/>
</dbReference>
<dbReference type="PANTHER" id="PTHR43201:SF5">
    <property type="entry name" value="MEDIUM-CHAIN ACYL-COA LIGASE ACSF2, MITOCHONDRIAL"/>
    <property type="match status" value="1"/>
</dbReference>
<dbReference type="RefSeq" id="WP_006522714.1">
    <property type="nucleotide sequence ID" value="NC_021184.1"/>
</dbReference>
<dbReference type="PANTHER" id="PTHR43201">
    <property type="entry name" value="ACYL-COA SYNTHETASE"/>
    <property type="match status" value="1"/>
</dbReference>
<dbReference type="SUPFAM" id="SSF56801">
    <property type="entry name" value="Acetyl-CoA synthetase-like"/>
    <property type="match status" value="1"/>
</dbReference>
<evidence type="ECO:0000256" key="1">
    <source>
        <dbReference type="ARBA" id="ARBA00006432"/>
    </source>
</evidence>
<organism evidence="5 6">
    <name type="scientific">Desulfoscipio gibsoniae DSM 7213</name>
    <dbReference type="NCBI Taxonomy" id="767817"/>
    <lineage>
        <taxon>Bacteria</taxon>
        <taxon>Bacillati</taxon>
        <taxon>Bacillota</taxon>
        <taxon>Clostridia</taxon>
        <taxon>Eubacteriales</taxon>
        <taxon>Desulfallaceae</taxon>
        <taxon>Desulfoscipio</taxon>
    </lineage>
</organism>
<accession>R4KK45</accession>
<dbReference type="InterPro" id="IPR000873">
    <property type="entry name" value="AMP-dep_synth/lig_dom"/>
</dbReference>
<proteinExistence type="inferred from homology"/>
<dbReference type="eggNOG" id="COG0318">
    <property type="taxonomic scope" value="Bacteria"/>
</dbReference>
<sequence>MLTSKWMHVGTVLKMNAYNYPDKLGCQDKYKSYTFKEWNERSCRLANGLKDLGVGRGDRVAIIAYNCVEWMEIYAACAKGGQIAVPIMFRLTPNEYEYIINHSECKALIVDEPFVDGVNSVRGRLTSIPEENYIFLGDGKAPEGFISYEGVISNGSAQEPSVLVDAADTWTIMYTSGTTGKPKGVVRSHESYMAQYLLSNMNMGVRPNDKSMLVMPMCHVNSIYYSFAYTCVSASVMVYNMLSFDSEDLLRTMANYKVTFTSLVPTHYTMILALPDEIKQKYNVDSIRQLLISSAPARKELKLAIMDYFKSAELWEAYGSTEAGLITYLRPEDQMKKLGSIGKEIFGIDRIKLLNEDGQEVPEGEVGELYTRSSNAFNEYWKDPGKTREVFRDAWCTSGDMGRRDQDGYYYLVDRKKNMIITGGENVYPSEVENVVGMHPAVKELAVIGVPDKKWGESIKAVITLHENYLPSDELAKEIIMFCKDKIAGYKRPKSINFINDDELPRTGTGKILHRLLREKFSHD</sequence>
<dbReference type="FunFam" id="3.30.300.30:FF:000008">
    <property type="entry name" value="2,3-dihydroxybenzoate-AMP ligase"/>
    <property type="match status" value="1"/>
</dbReference>
<feature type="domain" description="AMP-binding enzyme C-terminal" evidence="4">
    <location>
        <begin position="431"/>
        <end position="511"/>
    </location>
</feature>
<dbReference type="PROSITE" id="PS00455">
    <property type="entry name" value="AMP_BINDING"/>
    <property type="match status" value="1"/>
</dbReference>